<dbReference type="Pfam" id="PF00046">
    <property type="entry name" value="Homeodomain"/>
    <property type="match status" value="1"/>
</dbReference>
<sequence>MKNEMNDLWPDSCAELAPSSRQTKTLFEDDGRKRVCPRRRALTGRDPNPNSSFSFTFHSTDSCYVFAPFRLNYQQEDIEDLKRGIFRESTKSTCIQKMATIEEVQSASPVSSCPDSKKPRPSRSSSFMIEDILSSQARLNAITEHHAQQTIAQAQAAALSNNIALTNAAILQSLNRGLTPRVPGLIPPATLNPGLSPFGMFPYGLNPLWRMHLDHRVRKCRRSRTVFTEGQLLRLEREFDTKKYLSTSDRVGLAAELGLTQLQVKTWYQNRRMKWKKQNRSKLNPEDLEGKSESSEEEEIDEAYSSSSDPSNSVNVNKEAAISPVKSDGTSGSEIIPEPIQKSPELVQSEVSTTSIPQTA</sequence>
<dbReference type="SMART" id="SM00389">
    <property type="entry name" value="HOX"/>
    <property type="match status" value="1"/>
</dbReference>
<dbReference type="InterPro" id="IPR017970">
    <property type="entry name" value="Homeobox_CS"/>
</dbReference>
<feature type="compositionally biased region" description="Basic and acidic residues" evidence="8">
    <location>
        <begin position="283"/>
        <end position="294"/>
    </location>
</feature>
<organism evidence="10">
    <name type="scientific">Oikopleura dioica</name>
    <name type="common">Tunicate</name>
    <dbReference type="NCBI Taxonomy" id="34765"/>
    <lineage>
        <taxon>Eukaryota</taxon>
        <taxon>Metazoa</taxon>
        <taxon>Chordata</taxon>
        <taxon>Tunicata</taxon>
        <taxon>Appendicularia</taxon>
        <taxon>Copelata</taxon>
        <taxon>Oikopleuridae</taxon>
        <taxon>Oikopleura</taxon>
    </lineage>
</organism>
<dbReference type="CDD" id="cd00086">
    <property type="entry name" value="homeodomain"/>
    <property type="match status" value="1"/>
</dbReference>
<dbReference type="InterPro" id="IPR050848">
    <property type="entry name" value="Homeobox_TF"/>
</dbReference>
<dbReference type="PANTHER" id="PTHR24333">
    <property type="entry name" value="HOMEO BOX HB9 LIKE A-RELATED"/>
    <property type="match status" value="1"/>
</dbReference>
<dbReference type="Proteomes" id="UP000011014">
    <property type="component" value="Unassembled WGS sequence"/>
</dbReference>
<dbReference type="PANTHER" id="PTHR24333:SF11">
    <property type="entry name" value="HOMEOBOX PROTEIN BARH-LIKE 1B"/>
    <property type="match status" value="1"/>
</dbReference>
<feature type="domain" description="Homeobox" evidence="9">
    <location>
        <begin position="218"/>
        <end position="278"/>
    </location>
</feature>
<comment type="subcellular location">
    <subcellularLocation>
        <location evidence="1 6 7">Nucleus</location>
    </subcellularLocation>
</comment>
<keyword evidence="3 6" id="KW-0371">Homeobox</keyword>
<dbReference type="PROSITE" id="PS50071">
    <property type="entry name" value="HOMEOBOX_2"/>
    <property type="match status" value="1"/>
</dbReference>
<proteinExistence type="inferred from homology"/>
<comment type="similarity">
    <text evidence="5">Belongs to the BAR homeobox family.</text>
</comment>
<dbReference type="GO" id="GO:0000981">
    <property type="term" value="F:DNA-binding transcription factor activity, RNA polymerase II-specific"/>
    <property type="evidence" value="ECO:0007669"/>
    <property type="project" value="InterPro"/>
</dbReference>
<feature type="region of interest" description="Disordered" evidence="8">
    <location>
        <begin position="275"/>
        <end position="360"/>
    </location>
</feature>
<dbReference type="Gene3D" id="1.10.10.60">
    <property type="entry name" value="Homeodomain-like"/>
    <property type="match status" value="1"/>
</dbReference>
<reference evidence="10" key="1">
    <citation type="journal article" date="2010" name="Science">
        <title>Plasticity of animal genome architecture unmasked by rapid evolution of a pelagic tunicate.</title>
        <authorList>
            <person name="Denoeud F."/>
            <person name="Henriet S."/>
            <person name="Mungpakdee S."/>
            <person name="Aury J.M."/>
            <person name="Da Silva C."/>
            <person name="Brinkmann H."/>
            <person name="Mikhaleva J."/>
            <person name="Olsen L.C."/>
            <person name="Jubin C."/>
            <person name="Canestro C."/>
            <person name="Bouquet J.M."/>
            <person name="Danks G."/>
            <person name="Poulain J."/>
            <person name="Campsteijn C."/>
            <person name="Adamski M."/>
            <person name="Cross I."/>
            <person name="Yadetie F."/>
            <person name="Muffato M."/>
            <person name="Louis A."/>
            <person name="Butcher S."/>
            <person name="Tsagkogeorga G."/>
            <person name="Konrad A."/>
            <person name="Singh S."/>
            <person name="Jensen M.F."/>
            <person name="Cong E.H."/>
            <person name="Eikeseth-Otteraa H."/>
            <person name="Noel B."/>
            <person name="Anthouard V."/>
            <person name="Porcel B.M."/>
            <person name="Kachouri-Lafond R."/>
            <person name="Nishino A."/>
            <person name="Ugolini M."/>
            <person name="Chourrout P."/>
            <person name="Nishida H."/>
            <person name="Aasland R."/>
            <person name="Huzurbazar S."/>
            <person name="Westhof E."/>
            <person name="Delsuc F."/>
            <person name="Lehrach H."/>
            <person name="Reinhardt R."/>
            <person name="Weissenbach J."/>
            <person name="Roy S.W."/>
            <person name="Artiguenave F."/>
            <person name="Postlethwait J.H."/>
            <person name="Manak J.R."/>
            <person name="Thompson E.M."/>
            <person name="Jaillon O."/>
            <person name="Du Pasquier L."/>
            <person name="Boudinot P."/>
            <person name="Liberles D.A."/>
            <person name="Volff J.N."/>
            <person name="Philippe H."/>
            <person name="Lenhard B."/>
            <person name="Roest Crollius H."/>
            <person name="Wincker P."/>
            <person name="Chourrout D."/>
        </authorList>
    </citation>
    <scope>NUCLEOTIDE SEQUENCE [LARGE SCALE GENOMIC DNA]</scope>
</reference>
<gene>
    <name evidence="10" type="ORF">GSOID_T00020736001</name>
</gene>
<feature type="compositionally biased region" description="Low complexity" evidence="8">
    <location>
        <begin position="303"/>
        <end position="317"/>
    </location>
</feature>
<evidence type="ECO:0000256" key="4">
    <source>
        <dbReference type="ARBA" id="ARBA00023242"/>
    </source>
</evidence>
<dbReference type="EMBL" id="FN654377">
    <property type="protein sequence ID" value="CBY32878.1"/>
    <property type="molecule type" value="Genomic_DNA"/>
</dbReference>
<dbReference type="InterPro" id="IPR001356">
    <property type="entry name" value="HD"/>
</dbReference>
<evidence type="ECO:0000256" key="7">
    <source>
        <dbReference type="RuleBase" id="RU000682"/>
    </source>
</evidence>
<feature type="region of interest" description="Disordered" evidence="8">
    <location>
        <begin position="105"/>
        <end position="124"/>
    </location>
</feature>
<dbReference type="SUPFAM" id="SSF46689">
    <property type="entry name" value="Homeodomain-like"/>
    <property type="match status" value="1"/>
</dbReference>
<evidence type="ECO:0000256" key="8">
    <source>
        <dbReference type="SAM" id="MobiDB-lite"/>
    </source>
</evidence>
<accession>E4YBE1</accession>
<dbReference type="GO" id="GO:0003677">
    <property type="term" value="F:DNA binding"/>
    <property type="evidence" value="ECO:0007669"/>
    <property type="project" value="UniProtKB-UniRule"/>
</dbReference>
<dbReference type="PROSITE" id="PS00027">
    <property type="entry name" value="HOMEOBOX_1"/>
    <property type="match status" value="1"/>
</dbReference>
<name>E4YBE1_OIKDI</name>
<keyword evidence="4 6" id="KW-0539">Nucleus</keyword>
<protein>
    <recommendedName>
        <fullName evidence="9">Homeobox domain-containing protein</fullName>
    </recommendedName>
</protein>
<dbReference type="GO" id="GO:0005634">
    <property type="term" value="C:nucleus"/>
    <property type="evidence" value="ECO:0007669"/>
    <property type="project" value="UniProtKB-SubCell"/>
</dbReference>
<evidence type="ECO:0000256" key="6">
    <source>
        <dbReference type="PROSITE-ProRule" id="PRU00108"/>
    </source>
</evidence>
<dbReference type="InterPro" id="IPR000047">
    <property type="entry name" value="HTH_motif"/>
</dbReference>
<evidence type="ECO:0000256" key="5">
    <source>
        <dbReference type="ARBA" id="ARBA00038196"/>
    </source>
</evidence>
<dbReference type="InterPro" id="IPR009057">
    <property type="entry name" value="Homeodomain-like_sf"/>
</dbReference>
<evidence type="ECO:0000256" key="3">
    <source>
        <dbReference type="ARBA" id="ARBA00023155"/>
    </source>
</evidence>
<feature type="DNA-binding region" description="Homeobox" evidence="6">
    <location>
        <begin position="220"/>
        <end position="279"/>
    </location>
</feature>
<evidence type="ECO:0000256" key="2">
    <source>
        <dbReference type="ARBA" id="ARBA00023125"/>
    </source>
</evidence>
<evidence type="ECO:0000313" key="10">
    <source>
        <dbReference type="EMBL" id="CBY32878.1"/>
    </source>
</evidence>
<evidence type="ECO:0000259" key="9">
    <source>
        <dbReference type="PROSITE" id="PS50071"/>
    </source>
</evidence>
<keyword evidence="2 6" id="KW-0238">DNA-binding</keyword>
<feature type="compositionally biased region" description="Polar residues" evidence="8">
    <location>
        <begin position="349"/>
        <end position="360"/>
    </location>
</feature>
<evidence type="ECO:0000256" key="1">
    <source>
        <dbReference type="ARBA" id="ARBA00004123"/>
    </source>
</evidence>
<dbReference type="PRINTS" id="PR00031">
    <property type="entry name" value="HTHREPRESSR"/>
</dbReference>
<dbReference type="AlphaFoldDB" id="E4YBE1"/>